<accession>A0AAV5S2K0</accession>
<proteinExistence type="predicted"/>
<protein>
    <submittedName>
        <fullName evidence="1">Uncharacterized protein</fullName>
    </submittedName>
</protein>
<reference evidence="1 2" key="1">
    <citation type="journal article" date="2023" name="Elife">
        <title>Identification of key yeast species and microbe-microbe interactions impacting larval growth of Drosophila in the wild.</title>
        <authorList>
            <person name="Mure A."/>
            <person name="Sugiura Y."/>
            <person name="Maeda R."/>
            <person name="Honda K."/>
            <person name="Sakurai N."/>
            <person name="Takahashi Y."/>
            <person name="Watada M."/>
            <person name="Katoh T."/>
            <person name="Gotoh A."/>
            <person name="Gotoh Y."/>
            <person name="Taniguchi I."/>
            <person name="Nakamura K."/>
            <person name="Hayashi T."/>
            <person name="Katayama T."/>
            <person name="Uemura T."/>
            <person name="Hattori Y."/>
        </authorList>
    </citation>
    <scope>NUCLEOTIDE SEQUENCE [LARGE SCALE GENOMIC DNA]</scope>
    <source>
        <strain evidence="1 2">KH-74</strain>
    </source>
</reference>
<gene>
    <name evidence="1" type="ORF">DAKH74_044430</name>
</gene>
<comment type="caution">
    <text evidence="1">The sequence shown here is derived from an EMBL/GenBank/DDBJ whole genome shotgun (WGS) entry which is preliminary data.</text>
</comment>
<evidence type="ECO:0000313" key="2">
    <source>
        <dbReference type="Proteomes" id="UP001377567"/>
    </source>
</evidence>
<dbReference type="EMBL" id="BTGD01000016">
    <property type="protein sequence ID" value="GMM57827.1"/>
    <property type="molecule type" value="Genomic_DNA"/>
</dbReference>
<sequence length="225" mass="24700">MYAFNNYCAACDKLIANVSKPNQLDRSSSNVSDRAADRLYCSGECERRDKLHIVDSTVTASETVEGSADVAATDADSLFEVTESVQNDGLLGSPASITPLDRIPAVEDVPSITITTVTDDITSKAVLDERELLLASPLLLPLHSNSSSVSKLDINYDHRSDDSSEYEDDGSDAFRPQYFSIPSRRSIYNIPKDLFLGSTTAAPENRSFDHTAENFYKMWLSNNSP</sequence>
<name>A0AAV5S2K0_MAUHU</name>
<keyword evidence="2" id="KW-1185">Reference proteome</keyword>
<evidence type="ECO:0000313" key="1">
    <source>
        <dbReference type="EMBL" id="GMM57827.1"/>
    </source>
</evidence>
<organism evidence="1 2">
    <name type="scientific">Maudiozyma humilis</name>
    <name type="common">Sour dough yeast</name>
    <name type="synonym">Kazachstania humilis</name>
    <dbReference type="NCBI Taxonomy" id="51915"/>
    <lineage>
        <taxon>Eukaryota</taxon>
        <taxon>Fungi</taxon>
        <taxon>Dikarya</taxon>
        <taxon>Ascomycota</taxon>
        <taxon>Saccharomycotina</taxon>
        <taxon>Saccharomycetes</taxon>
        <taxon>Saccharomycetales</taxon>
        <taxon>Saccharomycetaceae</taxon>
        <taxon>Maudiozyma</taxon>
    </lineage>
</organism>
<dbReference type="AlphaFoldDB" id="A0AAV5S2K0"/>
<dbReference type="Proteomes" id="UP001377567">
    <property type="component" value="Unassembled WGS sequence"/>
</dbReference>